<evidence type="ECO:0000313" key="2">
    <source>
        <dbReference type="Proteomes" id="UP000789920"/>
    </source>
</evidence>
<evidence type="ECO:0000313" key="1">
    <source>
        <dbReference type="EMBL" id="CAG8830609.1"/>
    </source>
</evidence>
<feature type="non-terminal residue" evidence="1">
    <location>
        <position position="1"/>
    </location>
</feature>
<dbReference type="EMBL" id="CAJVQC010099520">
    <property type="protein sequence ID" value="CAG8830609.1"/>
    <property type="molecule type" value="Genomic_DNA"/>
</dbReference>
<name>A0ACA9S8Y7_9GLOM</name>
<feature type="non-terminal residue" evidence="1">
    <location>
        <position position="117"/>
    </location>
</feature>
<dbReference type="Proteomes" id="UP000789920">
    <property type="component" value="Unassembled WGS sequence"/>
</dbReference>
<keyword evidence="2" id="KW-1185">Reference proteome</keyword>
<sequence length="117" mass="13386">AQEKGILLAYLQVGQEVCQRCYNGLMQSSIVMKEYAKATYNIQPLDADALDLDVNTLDPEVNTLDLEVNTLDPEVISFLIAIKIMTNILYKREVIKKLSAFQTFEEFRAYMESENKN</sequence>
<proteinExistence type="predicted"/>
<reference evidence="1" key="1">
    <citation type="submission" date="2021-06" db="EMBL/GenBank/DDBJ databases">
        <authorList>
            <person name="Kallberg Y."/>
            <person name="Tangrot J."/>
            <person name="Rosling A."/>
        </authorList>
    </citation>
    <scope>NUCLEOTIDE SEQUENCE</scope>
    <source>
        <strain evidence="1">MA461A</strain>
    </source>
</reference>
<comment type="caution">
    <text evidence="1">The sequence shown here is derived from an EMBL/GenBank/DDBJ whole genome shotgun (WGS) entry which is preliminary data.</text>
</comment>
<gene>
    <name evidence="1" type="ORF">RPERSI_LOCUS27860</name>
</gene>
<organism evidence="1 2">
    <name type="scientific">Racocetra persica</name>
    <dbReference type="NCBI Taxonomy" id="160502"/>
    <lineage>
        <taxon>Eukaryota</taxon>
        <taxon>Fungi</taxon>
        <taxon>Fungi incertae sedis</taxon>
        <taxon>Mucoromycota</taxon>
        <taxon>Glomeromycotina</taxon>
        <taxon>Glomeromycetes</taxon>
        <taxon>Diversisporales</taxon>
        <taxon>Gigasporaceae</taxon>
        <taxon>Racocetra</taxon>
    </lineage>
</organism>
<protein>
    <submittedName>
        <fullName evidence="1">18067_t:CDS:1</fullName>
    </submittedName>
</protein>
<accession>A0ACA9S8Y7</accession>